<feature type="domain" description="YdhG-like" evidence="1">
    <location>
        <begin position="32"/>
        <end position="128"/>
    </location>
</feature>
<gene>
    <name evidence="2" type="ORF">GCM10022261_01370</name>
</gene>
<comment type="caution">
    <text evidence="2">The sequence shown here is derived from an EMBL/GenBank/DDBJ whole genome shotgun (WGS) entry which is preliminary data.</text>
</comment>
<dbReference type="Proteomes" id="UP001501586">
    <property type="component" value="Unassembled WGS sequence"/>
</dbReference>
<sequence>MADSISTHPTDVDPREYIDSLETPRRRVHGHLLLDIFSEVTGANPVMWGPTMIGYGSYDYTYDSGWSGTYFRSGFSPRKAALSLYGLPPESAAPELWAKFGKHRRGASCVYVNKPEDIDLDVLRELIAIGWNTDPTGTD</sequence>
<evidence type="ECO:0000259" key="1">
    <source>
        <dbReference type="Pfam" id="PF08818"/>
    </source>
</evidence>
<evidence type="ECO:0000313" key="2">
    <source>
        <dbReference type="EMBL" id="GAA4282606.1"/>
    </source>
</evidence>
<organism evidence="2 3">
    <name type="scientific">Brevibacterium daeguense</name>
    <dbReference type="NCBI Taxonomy" id="909936"/>
    <lineage>
        <taxon>Bacteria</taxon>
        <taxon>Bacillati</taxon>
        <taxon>Actinomycetota</taxon>
        <taxon>Actinomycetes</taxon>
        <taxon>Micrococcales</taxon>
        <taxon>Brevibacteriaceae</taxon>
        <taxon>Brevibacterium</taxon>
    </lineage>
</organism>
<dbReference type="EMBL" id="BAABAZ010000003">
    <property type="protein sequence ID" value="GAA4282606.1"/>
    <property type="molecule type" value="Genomic_DNA"/>
</dbReference>
<dbReference type="RefSeq" id="WP_236865748.1">
    <property type="nucleotide sequence ID" value="NZ_BAABAZ010000003.1"/>
</dbReference>
<name>A0ABP8EFB9_9MICO</name>
<accession>A0ABP8EFB9</accession>
<proteinExistence type="predicted"/>
<evidence type="ECO:0000313" key="3">
    <source>
        <dbReference type="Proteomes" id="UP001501586"/>
    </source>
</evidence>
<keyword evidence="3" id="KW-1185">Reference proteome</keyword>
<dbReference type="InterPro" id="IPR014922">
    <property type="entry name" value="YdhG-like"/>
</dbReference>
<protein>
    <recommendedName>
        <fullName evidence="1">YdhG-like domain-containing protein</fullName>
    </recommendedName>
</protein>
<reference evidence="3" key="1">
    <citation type="journal article" date="2019" name="Int. J. Syst. Evol. Microbiol.">
        <title>The Global Catalogue of Microorganisms (GCM) 10K type strain sequencing project: providing services to taxonomists for standard genome sequencing and annotation.</title>
        <authorList>
            <consortium name="The Broad Institute Genomics Platform"/>
            <consortium name="The Broad Institute Genome Sequencing Center for Infectious Disease"/>
            <person name="Wu L."/>
            <person name="Ma J."/>
        </authorList>
    </citation>
    <scope>NUCLEOTIDE SEQUENCE [LARGE SCALE GENOMIC DNA]</scope>
    <source>
        <strain evidence="3">JCM 17458</strain>
    </source>
</reference>
<dbReference type="Pfam" id="PF08818">
    <property type="entry name" value="DUF1801"/>
    <property type="match status" value="1"/>
</dbReference>